<evidence type="ECO:0000256" key="4">
    <source>
        <dbReference type="ARBA" id="ARBA00022679"/>
    </source>
</evidence>
<dbReference type="SUPFAM" id="SSF51261">
    <property type="entry name" value="Duplicated hybrid motif"/>
    <property type="match status" value="1"/>
</dbReference>
<keyword evidence="5" id="KW-0598">Phosphotransferase system</keyword>
<reference evidence="8 9" key="1">
    <citation type="submission" date="2016-10" db="EMBL/GenBank/DDBJ databases">
        <authorList>
            <person name="de Groot N.N."/>
        </authorList>
    </citation>
    <scope>NUCLEOTIDE SEQUENCE [LARGE SCALE GENOMIC DNA]</scope>
    <source>
        <strain evidence="8 9">DSM 22274</strain>
    </source>
</reference>
<evidence type="ECO:0000256" key="1">
    <source>
        <dbReference type="ARBA" id="ARBA00004496"/>
    </source>
</evidence>
<dbReference type="Pfam" id="PF00358">
    <property type="entry name" value="PTS_EIIA_1"/>
    <property type="match status" value="1"/>
</dbReference>
<keyword evidence="6" id="KW-0418">Kinase</keyword>
<name>A0A1H5NN26_9MICC</name>
<dbReference type="GO" id="GO:0005737">
    <property type="term" value="C:cytoplasm"/>
    <property type="evidence" value="ECO:0007669"/>
    <property type="project" value="UniProtKB-SubCell"/>
</dbReference>
<protein>
    <submittedName>
        <fullName evidence="8">PTS system IIA component, Glc family</fullName>
    </submittedName>
</protein>
<keyword evidence="3" id="KW-0762">Sugar transport</keyword>
<dbReference type="InterPro" id="IPR050890">
    <property type="entry name" value="PTS_EIIA_component"/>
</dbReference>
<dbReference type="PANTHER" id="PTHR45008:SF1">
    <property type="entry name" value="PTS SYSTEM GLUCOSE-SPECIFIC EIIA COMPONENT"/>
    <property type="match status" value="1"/>
</dbReference>
<evidence type="ECO:0000313" key="8">
    <source>
        <dbReference type="EMBL" id="SEF02844.1"/>
    </source>
</evidence>
<keyword evidence="2" id="KW-0813">Transport</keyword>
<keyword evidence="4" id="KW-0808">Transferase</keyword>
<evidence type="ECO:0000256" key="2">
    <source>
        <dbReference type="ARBA" id="ARBA00022448"/>
    </source>
</evidence>
<evidence type="ECO:0000256" key="6">
    <source>
        <dbReference type="ARBA" id="ARBA00022777"/>
    </source>
</evidence>
<organism evidence="8 9">
    <name type="scientific">Arthrobacter alpinus</name>
    <dbReference type="NCBI Taxonomy" id="656366"/>
    <lineage>
        <taxon>Bacteria</taxon>
        <taxon>Bacillati</taxon>
        <taxon>Actinomycetota</taxon>
        <taxon>Actinomycetes</taxon>
        <taxon>Micrococcales</taxon>
        <taxon>Micrococcaceae</taxon>
        <taxon>Arthrobacter</taxon>
    </lineage>
</organism>
<dbReference type="PANTHER" id="PTHR45008">
    <property type="entry name" value="PTS SYSTEM GLUCOSE-SPECIFIC EIIA COMPONENT"/>
    <property type="match status" value="1"/>
</dbReference>
<dbReference type="PROSITE" id="PS00371">
    <property type="entry name" value="PTS_EIIA_TYPE_1_HIS"/>
    <property type="match status" value="1"/>
</dbReference>
<feature type="domain" description="PTS EIIA type-1" evidence="7">
    <location>
        <begin position="28"/>
        <end position="132"/>
    </location>
</feature>
<dbReference type="InterPro" id="IPR011055">
    <property type="entry name" value="Dup_hybrid_motif"/>
</dbReference>
<accession>A0A1H5NN26</accession>
<dbReference type="Proteomes" id="UP000182725">
    <property type="component" value="Unassembled WGS sequence"/>
</dbReference>
<evidence type="ECO:0000256" key="3">
    <source>
        <dbReference type="ARBA" id="ARBA00022597"/>
    </source>
</evidence>
<dbReference type="PROSITE" id="PS51093">
    <property type="entry name" value="PTS_EIIA_TYPE_1"/>
    <property type="match status" value="1"/>
</dbReference>
<dbReference type="InterPro" id="IPR001127">
    <property type="entry name" value="PTS_EIIA_1_perm"/>
</dbReference>
<dbReference type="Gene3D" id="2.70.70.10">
    <property type="entry name" value="Glucose Permease (Domain IIA)"/>
    <property type="match status" value="1"/>
</dbReference>
<gene>
    <name evidence="8" type="ORF">SAMN04489740_3856</name>
</gene>
<dbReference type="GO" id="GO:0016301">
    <property type="term" value="F:kinase activity"/>
    <property type="evidence" value="ECO:0007669"/>
    <property type="project" value="UniProtKB-KW"/>
</dbReference>
<proteinExistence type="predicted"/>
<evidence type="ECO:0000313" key="9">
    <source>
        <dbReference type="Proteomes" id="UP000182725"/>
    </source>
</evidence>
<evidence type="ECO:0000256" key="5">
    <source>
        <dbReference type="ARBA" id="ARBA00022683"/>
    </source>
</evidence>
<dbReference type="NCBIfam" id="TIGR00830">
    <property type="entry name" value="PTBA"/>
    <property type="match status" value="1"/>
</dbReference>
<dbReference type="EMBL" id="FNTV01000001">
    <property type="protein sequence ID" value="SEF02844.1"/>
    <property type="molecule type" value="Genomic_DNA"/>
</dbReference>
<comment type="subcellular location">
    <subcellularLocation>
        <location evidence="1">Cytoplasm</location>
    </subcellularLocation>
</comment>
<dbReference type="AlphaFoldDB" id="A0A1H5NN26"/>
<dbReference type="FunFam" id="2.70.70.10:FF:000001">
    <property type="entry name" value="PTS system glucose-specific IIA component"/>
    <property type="match status" value="1"/>
</dbReference>
<sequence>MLKMFKKKGEQIFAPAAGTVMALADVPDPVFASGAVGEGFAVDPSEGNFVSPVDGELILLAKTLHAFAVRTDAGAEILVHVGMDTVKLKGEGFTAHRAKGDRIKQGDVVVSCDLAQMAPLVPSMVTPVLVTNGKDFAIAETEIGASAGTPVITVRKK</sequence>
<evidence type="ECO:0000259" key="7">
    <source>
        <dbReference type="PROSITE" id="PS51093"/>
    </source>
</evidence>
<dbReference type="GO" id="GO:0009401">
    <property type="term" value="P:phosphoenolpyruvate-dependent sugar phosphotransferase system"/>
    <property type="evidence" value="ECO:0007669"/>
    <property type="project" value="UniProtKB-KW"/>
</dbReference>